<dbReference type="InterPro" id="IPR010065">
    <property type="entry name" value="AA_ABC_transptr_permease_3TM"/>
</dbReference>
<dbReference type="RefSeq" id="WP_177063216.1">
    <property type="nucleotide sequence ID" value="NZ_JACAPS010000055.1"/>
</dbReference>
<evidence type="ECO:0000256" key="2">
    <source>
        <dbReference type="ARBA" id="ARBA00010072"/>
    </source>
</evidence>
<keyword evidence="7 9" id="KW-1133">Transmembrane helix</keyword>
<comment type="caution">
    <text evidence="11">The sequence shown here is derived from an EMBL/GenBank/DDBJ whole genome shotgun (WGS) entry which is preliminary data.</text>
</comment>
<protein>
    <submittedName>
        <fullName evidence="11">Amino acid ABC transporter permease</fullName>
    </submittedName>
</protein>
<dbReference type="EMBL" id="JACAQD010000035">
    <property type="protein sequence ID" value="NWC35708.1"/>
    <property type="molecule type" value="Genomic_DNA"/>
</dbReference>
<evidence type="ECO:0000313" key="11">
    <source>
        <dbReference type="EMBL" id="NWC35708.1"/>
    </source>
</evidence>
<accession>A0A7Y7YFZ1</accession>
<dbReference type="Gene3D" id="1.10.3720.10">
    <property type="entry name" value="MetI-like"/>
    <property type="match status" value="1"/>
</dbReference>
<dbReference type="PANTHER" id="PTHR30614">
    <property type="entry name" value="MEMBRANE COMPONENT OF AMINO ACID ABC TRANSPORTER"/>
    <property type="match status" value="1"/>
</dbReference>
<dbReference type="GO" id="GO:0043190">
    <property type="term" value="C:ATP-binding cassette (ABC) transporter complex"/>
    <property type="evidence" value="ECO:0007669"/>
    <property type="project" value="InterPro"/>
</dbReference>
<name>A0A7Y7YFZ1_9PSED</name>
<keyword evidence="5 9" id="KW-0812">Transmembrane</keyword>
<dbReference type="AlphaFoldDB" id="A0A7Y7YFZ1"/>
<feature type="domain" description="ABC transmembrane type-1" evidence="10">
    <location>
        <begin position="17"/>
        <end position="206"/>
    </location>
</feature>
<evidence type="ECO:0000256" key="6">
    <source>
        <dbReference type="ARBA" id="ARBA00022970"/>
    </source>
</evidence>
<evidence type="ECO:0000256" key="3">
    <source>
        <dbReference type="ARBA" id="ARBA00022448"/>
    </source>
</evidence>
<proteinExistence type="inferred from homology"/>
<dbReference type="InterPro" id="IPR035906">
    <property type="entry name" value="MetI-like_sf"/>
</dbReference>
<sequence length="220" mass="24555">MNFHSVINNAGQLWSGLLITLELSALTITISIFTGFVVALLSISPYRVVRLPIRAYIEIFRCTPALVQVVWFFYCVPVLFNVFWEPFTMGVIVFSLNLTAYNAEAYRAAIQAVPSAHSDAAVALGLKRTQYYRFVVFPQSLRLAVPVLLTNSIGMIQQSALVALVAVNDLMYESKQLASQTYRPIEVFTVAAGIYFLISLVMSRAVEFVGRRTSRLIDAK</sequence>
<dbReference type="PROSITE" id="PS50928">
    <property type="entry name" value="ABC_TM1"/>
    <property type="match status" value="1"/>
</dbReference>
<evidence type="ECO:0000256" key="9">
    <source>
        <dbReference type="RuleBase" id="RU363032"/>
    </source>
</evidence>
<dbReference type="InterPro" id="IPR000515">
    <property type="entry name" value="MetI-like"/>
</dbReference>
<dbReference type="PANTHER" id="PTHR30614:SF0">
    <property type="entry name" value="L-CYSTINE TRANSPORT SYSTEM PERMEASE PROTEIN TCYL"/>
    <property type="match status" value="1"/>
</dbReference>
<evidence type="ECO:0000256" key="4">
    <source>
        <dbReference type="ARBA" id="ARBA00022475"/>
    </source>
</evidence>
<keyword evidence="8 9" id="KW-0472">Membrane</keyword>
<dbReference type="GO" id="GO:0022857">
    <property type="term" value="F:transmembrane transporter activity"/>
    <property type="evidence" value="ECO:0007669"/>
    <property type="project" value="InterPro"/>
</dbReference>
<keyword evidence="4" id="KW-1003">Cell membrane</keyword>
<evidence type="ECO:0000256" key="7">
    <source>
        <dbReference type="ARBA" id="ARBA00022989"/>
    </source>
</evidence>
<gene>
    <name evidence="11" type="ORF">HX876_25380</name>
</gene>
<evidence type="ECO:0000313" key="12">
    <source>
        <dbReference type="Proteomes" id="UP000520592"/>
    </source>
</evidence>
<feature type="transmembrane region" description="Helical" evidence="9">
    <location>
        <begin position="80"/>
        <end position="101"/>
    </location>
</feature>
<keyword evidence="6" id="KW-0029">Amino-acid transport</keyword>
<keyword evidence="3 9" id="KW-0813">Transport</keyword>
<dbReference type="CDD" id="cd06261">
    <property type="entry name" value="TM_PBP2"/>
    <property type="match status" value="1"/>
</dbReference>
<dbReference type="InterPro" id="IPR043429">
    <property type="entry name" value="ArtM/GltK/GlnP/TcyL/YhdX-like"/>
</dbReference>
<dbReference type="NCBIfam" id="TIGR01726">
    <property type="entry name" value="HEQRo_perm_3TM"/>
    <property type="match status" value="1"/>
</dbReference>
<dbReference type="GO" id="GO:0006865">
    <property type="term" value="P:amino acid transport"/>
    <property type="evidence" value="ECO:0007669"/>
    <property type="project" value="UniProtKB-KW"/>
</dbReference>
<dbReference type="Pfam" id="PF00528">
    <property type="entry name" value="BPD_transp_1"/>
    <property type="match status" value="1"/>
</dbReference>
<evidence type="ECO:0000259" key="10">
    <source>
        <dbReference type="PROSITE" id="PS50928"/>
    </source>
</evidence>
<evidence type="ECO:0000256" key="8">
    <source>
        <dbReference type="ARBA" id="ARBA00023136"/>
    </source>
</evidence>
<feature type="transmembrane region" description="Helical" evidence="9">
    <location>
        <begin position="187"/>
        <end position="206"/>
    </location>
</feature>
<reference evidence="11 12" key="1">
    <citation type="submission" date="2020-04" db="EMBL/GenBank/DDBJ databases">
        <title>Molecular characterization of pseudomonads from Agaricus bisporus reveal novel blotch 2 pathogens in Western Europe.</title>
        <authorList>
            <person name="Taparia T."/>
            <person name="Krijger M."/>
            <person name="Haynes E."/>
            <person name="Elpinstone J.G."/>
            <person name="Noble R."/>
            <person name="Van Der Wolf J."/>
        </authorList>
    </citation>
    <scope>NUCLEOTIDE SEQUENCE [LARGE SCALE GENOMIC DNA]</scope>
    <source>
        <strain evidence="11 12">IPO3737</strain>
    </source>
</reference>
<dbReference type="SUPFAM" id="SSF161098">
    <property type="entry name" value="MetI-like"/>
    <property type="match status" value="1"/>
</dbReference>
<comment type="similarity">
    <text evidence="2">Belongs to the binding-protein-dependent transport system permease family. HisMQ subfamily.</text>
</comment>
<dbReference type="Proteomes" id="UP000520592">
    <property type="component" value="Unassembled WGS sequence"/>
</dbReference>
<comment type="subcellular location">
    <subcellularLocation>
        <location evidence="1">Cell inner membrane</location>
        <topology evidence="1">Multi-pass membrane protein</topology>
    </subcellularLocation>
    <subcellularLocation>
        <location evidence="9">Cell membrane</location>
        <topology evidence="9">Multi-pass membrane protein</topology>
    </subcellularLocation>
</comment>
<feature type="transmembrane region" description="Helical" evidence="9">
    <location>
        <begin position="143"/>
        <end position="167"/>
    </location>
</feature>
<organism evidence="11 12">
    <name type="scientific">Pseudomonas gingeri</name>
    <dbReference type="NCBI Taxonomy" id="117681"/>
    <lineage>
        <taxon>Bacteria</taxon>
        <taxon>Pseudomonadati</taxon>
        <taxon>Pseudomonadota</taxon>
        <taxon>Gammaproteobacteria</taxon>
        <taxon>Pseudomonadales</taxon>
        <taxon>Pseudomonadaceae</taxon>
        <taxon>Pseudomonas</taxon>
    </lineage>
</organism>
<evidence type="ECO:0000256" key="1">
    <source>
        <dbReference type="ARBA" id="ARBA00004429"/>
    </source>
</evidence>
<feature type="transmembrane region" description="Helical" evidence="9">
    <location>
        <begin position="23"/>
        <end position="43"/>
    </location>
</feature>
<evidence type="ECO:0000256" key="5">
    <source>
        <dbReference type="ARBA" id="ARBA00022692"/>
    </source>
</evidence>